<proteinExistence type="predicted"/>
<comment type="caution">
    <text evidence="1">The sequence shown here is derived from an EMBL/GenBank/DDBJ whole genome shotgun (WGS) entry which is preliminary data.</text>
</comment>
<evidence type="ECO:0000313" key="1">
    <source>
        <dbReference type="EMBL" id="KAJ8359830.1"/>
    </source>
</evidence>
<protein>
    <submittedName>
        <fullName evidence="1">Uncharacterized protein</fullName>
    </submittedName>
</protein>
<reference evidence="1" key="1">
    <citation type="journal article" date="2023" name="Science">
        <title>Genome structures resolve the early diversification of teleost fishes.</title>
        <authorList>
            <person name="Parey E."/>
            <person name="Louis A."/>
            <person name="Montfort J."/>
            <person name="Bouchez O."/>
            <person name="Roques C."/>
            <person name="Iampietro C."/>
            <person name="Lluch J."/>
            <person name="Castinel A."/>
            <person name="Donnadieu C."/>
            <person name="Desvignes T."/>
            <person name="Floi Bucao C."/>
            <person name="Jouanno E."/>
            <person name="Wen M."/>
            <person name="Mejri S."/>
            <person name="Dirks R."/>
            <person name="Jansen H."/>
            <person name="Henkel C."/>
            <person name="Chen W.J."/>
            <person name="Zahm M."/>
            <person name="Cabau C."/>
            <person name="Klopp C."/>
            <person name="Thompson A.W."/>
            <person name="Robinson-Rechavi M."/>
            <person name="Braasch I."/>
            <person name="Lecointre G."/>
            <person name="Bobe J."/>
            <person name="Postlethwait J.H."/>
            <person name="Berthelot C."/>
            <person name="Roest Crollius H."/>
            <person name="Guiguen Y."/>
        </authorList>
    </citation>
    <scope>NUCLEOTIDE SEQUENCE</scope>
    <source>
        <strain evidence="1">WJC10195</strain>
    </source>
</reference>
<keyword evidence="2" id="KW-1185">Reference proteome</keyword>
<accession>A0A9Q1FIZ7</accession>
<dbReference type="EMBL" id="JAINUF010000005">
    <property type="protein sequence ID" value="KAJ8359830.1"/>
    <property type="molecule type" value="Genomic_DNA"/>
</dbReference>
<sequence>MARKALRHTLLRQGGVAGKRLPYCALSHNDTYLKSLPKTGCYLIVDLQKELAQRGCLKTQQDQEEFWSMVGQNRKTALLETRLREIRGMMIGERSAPDLRSVRFTQKDTLRPAPTIQITVDRESHQEQAVLSEGEAGQHFQGKHPQERADIEQMFPKVPVPKFVTLQTGFLEQFKPRSLSQLNLCEPPQKTMTTEQSVQRLRLMHSRSLTNMATTQRLLDGNRISLHWEEENSIRSLMQYVFPADDSRVKQSIITPEVITTEAELVVQKPPDPLTLEEVSQQPAVVVIERLCKTWTNYVGNSNMVEGPPALATTTMTTTTTTTNIAAEKKVRVTLL</sequence>
<organism evidence="1 2">
    <name type="scientific">Synaphobranchus kaupii</name>
    <name type="common">Kaup's arrowtooth eel</name>
    <dbReference type="NCBI Taxonomy" id="118154"/>
    <lineage>
        <taxon>Eukaryota</taxon>
        <taxon>Metazoa</taxon>
        <taxon>Chordata</taxon>
        <taxon>Craniata</taxon>
        <taxon>Vertebrata</taxon>
        <taxon>Euteleostomi</taxon>
        <taxon>Actinopterygii</taxon>
        <taxon>Neopterygii</taxon>
        <taxon>Teleostei</taxon>
        <taxon>Anguilliformes</taxon>
        <taxon>Synaphobranchidae</taxon>
        <taxon>Synaphobranchus</taxon>
    </lineage>
</organism>
<dbReference type="OrthoDB" id="6131651at2759"/>
<name>A0A9Q1FIZ7_SYNKA</name>
<dbReference type="Proteomes" id="UP001152622">
    <property type="component" value="Chromosome 5"/>
</dbReference>
<evidence type="ECO:0000313" key="2">
    <source>
        <dbReference type="Proteomes" id="UP001152622"/>
    </source>
</evidence>
<gene>
    <name evidence="1" type="ORF">SKAU_G00163550</name>
</gene>
<dbReference type="AlphaFoldDB" id="A0A9Q1FIZ7"/>